<dbReference type="EMBL" id="AF250284">
    <property type="protein sequence ID" value="AAG02827.1"/>
    <property type="molecule type" value="Genomic_DNA"/>
</dbReference>
<proteinExistence type="predicted"/>
<dbReference type="Proteomes" id="UP000000872">
    <property type="component" value="Segment"/>
</dbReference>
<keyword evidence="2" id="KW-1185">Reference proteome</keyword>
<dbReference type="RefSeq" id="NP_064903.1">
    <property type="nucleotide sequence ID" value="NC_002520.1"/>
</dbReference>
<name>Q9EMS8_AMEPV</name>
<reference evidence="1 2" key="1">
    <citation type="journal article" date="2000" name="Virology">
        <title>Complete genomic sequence of the Amsacta moorei entomopoxvirus: analysis and comparison with other poxviruses.</title>
        <authorList>
            <person name="Bawden A.L."/>
            <person name="Glassberg K.J."/>
            <person name="Diggans J."/>
            <person name="Shaw R."/>
            <person name="Farmerie W."/>
            <person name="Moyer R.W."/>
        </authorList>
    </citation>
    <scope>NUCLEOTIDE SEQUENCE [LARGE SCALE GENOMIC DNA]</scope>
</reference>
<dbReference type="GeneID" id="1494711"/>
<protein>
    <submittedName>
        <fullName evidence="1">AMV121</fullName>
    </submittedName>
</protein>
<dbReference type="OrthoDB" id="12500at10239"/>
<organism evidence="1 2">
    <name type="scientific">Amsacta moorei entomopoxvirus</name>
    <name type="common">AmEPV</name>
    <dbReference type="NCBI Taxonomy" id="28321"/>
    <lineage>
        <taxon>Viruses</taxon>
        <taxon>Varidnaviria</taxon>
        <taxon>Bamfordvirae</taxon>
        <taxon>Nucleocytoviricota</taxon>
        <taxon>Pokkesviricetes</taxon>
        <taxon>Chitovirales</taxon>
        <taxon>Poxviridae</taxon>
        <taxon>Entomopoxvirinae</taxon>
        <taxon>Betaentomopoxvirus</taxon>
    </lineage>
</organism>
<accession>Q9EMS8</accession>
<evidence type="ECO:0000313" key="1">
    <source>
        <dbReference type="EMBL" id="AAG02827.1"/>
    </source>
</evidence>
<sequence length="272" mass="32916">MIDPSDFLTIDNIEENIVNIPLEDECKEFIVFNKEYIYQYKNLFDNIIKLIYKLDENTKHKIHKFFTNNISKLHLFKSKTLLPCYVAMYYLYEQKIILNAAMCKYKFILEIKQKKINENINIISEILKKKINYPKYDISYIIRGWVYTIDNNICKNLLKYFEIIPRIIIINLRLSINNKDKLSTIPTHFDIYKKIDNYVFILLYYISNYKIFTCHLDKIESINKVIYNNVINKSHYKIIYTKYIIDNYIHPITQKNINNIDYYNCCNCNTNK</sequence>
<evidence type="ECO:0000313" key="2">
    <source>
        <dbReference type="Proteomes" id="UP000000872"/>
    </source>
</evidence>
<dbReference type="KEGG" id="vg:1494711"/>
<gene>
    <name evidence="1" type="primary">AMV121</name>
</gene>
<organismHost>
    <name type="scientific">Amsacta</name>
    <dbReference type="NCBI Taxonomy" id="340055"/>
</organismHost>